<proteinExistence type="predicted"/>
<evidence type="ECO:0008006" key="3">
    <source>
        <dbReference type="Google" id="ProtNLM"/>
    </source>
</evidence>
<organism evidence="2">
    <name type="scientific">viral metagenome</name>
    <dbReference type="NCBI Taxonomy" id="1070528"/>
    <lineage>
        <taxon>unclassified sequences</taxon>
        <taxon>metagenomes</taxon>
        <taxon>organismal metagenomes</taxon>
    </lineage>
</organism>
<keyword evidence="1" id="KW-1133">Transmembrane helix</keyword>
<dbReference type="EMBL" id="MN738808">
    <property type="protein sequence ID" value="QHS84392.1"/>
    <property type="molecule type" value="Genomic_DNA"/>
</dbReference>
<reference evidence="2" key="1">
    <citation type="journal article" date="2020" name="Nature">
        <title>Giant virus diversity and host interactions through global metagenomics.</title>
        <authorList>
            <person name="Schulz F."/>
            <person name="Roux S."/>
            <person name="Paez-Espino D."/>
            <person name="Jungbluth S."/>
            <person name="Walsh D.A."/>
            <person name="Denef V.J."/>
            <person name="McMahon K.D."/>
            <person name="Konstantinidis K.T."/>
            <person name="Eloe-Fadrosh E.A."/>
            <person name="Kyrpides N.C."/>
            <person name="Woyke T."/>
        </authorList>
    </citation>
    <scope>NUCLEOTIDE SEQUENCE</scope>
    <source>
        <strain evidence="2">GVMAG-S-ERX556022-25</strain>
    </source>
</reference>
<sequence length="236" mass="27923">MNYVTNSIINNISSDIIIPLLSIPTIDLLLCRLFGTKSRWFQLHSAINGIITYIIWSDVYLLVINPIKNINIMISIMDYYYIVFLHIYHSLFFKNTKMDYFHHIVFVAFGIIPIYIIYDKNIIRLTTFVGCGLPGCIEYLTLTFVKNNKLSQINQKRIMSFIYNYFRYPFSIYSISMIYIIHILGYTNNINNLSIVYIMSLIFFNGGFYNKITIENYILHKYKKNNNFHNIEQLDA</sequence>
<keyword evidence="1" id="KW-0472">Membrane</keyword>
<name>A0A6C0AXA6_9ZZZZ</name>
<feature type="transmembrane region" description="Helical" evidence="1">
    <location>
        <begin position="124"/>
        <end position="145"/>
    </location>
</feature>
<keyword evidence="1" id="KW-0812">Transmembrane</keyword>
<accession>A0A6C0AXA6</accession>
<dbReference type="AlphaFoldDB" id="A0A6C0AXA6"/>
<feature type="transmembrane region" description="Helical" evidence="1">
    <location>
        <begin position="165"/>
        <end position="184"/>
    </location>
</feature>
<evidence type="ECO:0000313" key="2">
    <source>
        <dbReference type="EMBL" id="QHS84392.1"/>
    </source>
</evidence>
<feature type="transmembrane region" description="Helical" evidence="1">
    <location>
        <begin position="70"/>
        <end position="88"/>
    </location>
</feature>
<feature type="transmembrane region" description="Helical" evidence="1">
    <location>
        <begin position="100"/>
        <end position="118"/>
    </location>
</feature>
<evidence type="ECO:0000256" key="1">
    <source>
        <dbReference type="SAM" id="Phobius"/>
    </source>
</evidence>
<feature type="transmembrane region" description="Helical" evidence="1">
    <location>
        <begin position="190"/>
        <end position="209"/>
    </location>
</feature>
<feature type="transmembrane region" description="Helical" evidence="1">
    <location>
        <begin position="46"/>
        <end position="64"/>
    </location>
</feature>
<protein>
    <recommendedName>
        <fullName evidence="3">TLC domain-containing protein</fullName>
    </recommendedName>
</protein>